<reference evidence="2 3" key="1">
    <citation type="journal article" date="2011" name="Genome Biol.">
        <title>Comparative genome sequence analysis underscores mycoparasitism as the ancestral life style of Trichoderma.</title>
        <authorList>
            <person name="Kubicek C.P."/>
            <person name="Herrera-Estrella A."/>
            <person name="Seidl-Seiboth V."/>
            <person name="Martinez D.A."/>
            <person name="Druzhinina I.S."/>
            <person name="Thon M."/>
            <person name="Zeilinger S."/>
            <person name="Casas-Flores S."/>
            <person name="Horwitz B.A."/>
            <person name="Mukherjee P.K."/>
            <person name="Mukherjee M."/>
            <person name="Kredics L."/>
            <person name="Alcaraz L.D."/>
            <person name="Aerts A."/>
            <person name="Antal Z."/>
            <person name="Atanasova L."/>
            <person name="Cervantes-Badillo M.G."/>
            <person name="Challacombe J."/>
            <person name="Chertkov O."/>
            <person name="McCluskey K."/>
            <person name="Coulpier F."/>
            <person name="Deshpande N."/>
            <person name="von Doehren H."/>
            <person name="Ebbole D.J."/>
            <person name="Esquivel-Naranjo E.U."/>
            <person name="Fekete E."/>
            <person name="Flipphi M."/>
            <person name="Glaser F."/>
            <person name="Gomez-Rodriguez E.Y."/>
            <person name="Gruber S."/>
            <person name="Han C."/>
            <person name="Henrissat B."/>
            <person name="Hermosa R."/>
            <person name="Hernandez-Onate M."/>
            <person name="Karaffa L."/>
            <person name="Kosti I."/>
            <person name="Le Crom S."/>
            <person name="Lindquist E."/>
            <person name="Lucas S."/>
            <person name="Luebeck M."/>
            <person name="Luebeck P.S."/>
            <person name="Margeot A."/>
            <person name="Metz B."/>
            <person name="Misra M."/>
            <person name="Nevalainen H."/>
            <person name="Omann M."/>
            <person name="Packer N."/>
            <person name="Perrone G."/>
            <person name="Uresti-Rivera E.E."/>
            <person name="Salamov A."/>
            <person name="Schmoll M."/>
            <person name="Seiboth B."/>
            <person name="Shapiro H."/>
            <person name="Sukno S."/>
            <person name="Tamayo-Ramos J.A."/>
            <person name="Tisch D."/>
            <person name="Wiest A."/>
            <person name="Wilkinson H.H."/>
            <person name="Zhang M."/>
            <person name="Coutinho P.M."/>
            <person name="Kenerley C.M."/>
            <person name="Monte E."/>
            <person name="Baker S.E."/>
            <person name="Grigoriev I.V."/>
        </authorList>
    </citation>
    <scope>NUCLEOTIDE SEQUENCE [LARGE SCALE GENOMIC DNA]</scope>
    <source>
        <strain evidence="3">Gv29-8 / FGSC 10586</strain>
    </source>
</reference>
<comment type="caution">
    <text evidence="2">The sequence shown here is derived from an EMBL/GenBank/DDBJ whole genome shotgun (WGS) entry which is preliminary data.</text>
</comment>
<evidence type="ECO:0000256" key="1">
    <source>
        <dbReference type="SAM" id="SignalP"/>
    </source>
</evidence>
<gene>
    <name evidence="2" type="ORF">TRIVIDRAFT_203505</name>
</gene>
<dbReference type="OrthoDB" id="5429909at2759"/>
<proteinExistence type="predicted"/>
<dbReference type="Proteomes" id="UP000007115">
    <property type="component" value="Unassembled WGS sequence"/>
</dbReference>
<dbReference type="GeneID" id="25790250"/>
<sequence>MKHKLPHLVFFSAFLCLHTDTITCWTQCRGPTWSSGGYSVSGNKAESVHLAGKFIRYKRIQQLDQFWAKLKEDVDVKKTAPGWVSFFSSWPVCLVVGIMVCEDVELSLDGAQSRIHEGKAELPIGQIALTAGIPNGVGDLQGTLASNQQTVTIFKAKVGKSNIFAVELRKITTGLFKQTLLRLMGDGPMVDGIRLASDEFDDEEDIDKPVAAEDLILDEFGPEDYEDMVEQGIL</sequence>
<dbReference type="InParanoid" id="G9N0T2"/>
<dbReference type="eggNOG" id="ENOG502S5ZR">
    <property type="taxonomic scope" value="Eukaryota"/>
</dbReference>
<dbReference type="EMBL" id="ABDF02000083">
    <property type="protein sequence ID" value="EHK19365.1"/>
    <property type="molecule type" value="Genomic_DNA"/>
</dbReference>
<keyword evidence="1" id="KW-0732">Signal</keyword>
<dbReference type="RefSeq" id="XP_013953566.1">
    <property type="nucleotide sequence ID" value="XM_014098091.1"/>
</dbReference>
<organism evidence="2 3">
    <name type="scientific">Hypocrea virens (strain Gv29-8 / FGSC 10586)</name>
    <name type="common">Gliocladium virens</name>
    <name type="synonym">Trichoderma virens</name>
    <dbReference type="NCBI Taxonomy" id="413071"/>
    <lineage>
        <taxon>Eukaryota</taxon>
        <taxon>Fungi</taxon>
        <taxon>Dikarya</taxon>
        <taxon>Ascomycota</taxon>
        <taxon>Pezizomycotina</taxon>
        <taxon>Sordariomycetes</taxon>
        <taxon>Hypocreomycetidae</taxon>
        <taxon>Hypocreales</taxon>
        <taxon>Hypocreaceae</taxon>
        <taxon>Trichoderma</taxon>
    </lineage>
</organism>
<feature type="chain" id="PRO_5003523858" evidence="1">
    <location>
        <begin position="25"/>
        <end position="234"/>
    </location>
</feature>
<dbReference type="AlphaFoldDB" id="G9N0T2"/>
<keyword evidence="3" id="KW-1185">Reference proteome</keyword>
<accession>G9N0T2</accession>
<protein>
    <submittedName>
        <fullName evidence="2">Uncharacterized protein</fullName>
    </submittedName>
</protein>
<feature type="signal peptide" evidence="1">
    <location>
        <begin position="1"/>
        <end position="24"/>
    </location>
</feature>
<dbReference type="OMA" id="TWPPCLV"/>
<dbReference type="HOGENOM" id="CLU_1185152_0_0_1"/>
<evidence type="ECO:0000313" key="2">
    <source>
        <dbReference type="EMBL" id="EHK19365.1"/>
    </source>
</evidence>
<name>G9N0T2_HYPVG</name>
<dbReference type="VEuPathDB" id="FungiDB:TRIVIDRAFT_203505"/>
<evidence type="ECO:0000313" key="3">
    <source>
        <dbReference type="Proteomes" id="UP000007115"/>
    </source>
</evidence>